<dbReference type="AlphaFoldDB" id="A0A1Y1ZKB6"/>
<protein>
    <submittedName>
        <fullName evidence="2">Heterokaryon incompatibility protein-domain-containing protein</fullName>
    </submittedName>
</protein>
<dbReference type="Pfam" id="PF06985">
    <property type="entry name" value="HET"/>
    <property type="match status" value="1"/>
</dbReference>
<dbReference type="EMBL" id="MCFA01000070">
    <property type="protein sequence ID" value="ORY10634.1"/>
    <property type="molecule type" value="Genomic_DNA"/>
</dbReference>
<organism evidence="2 3">
    <name type="scientific">Clohesyomyces aquaticus</name>
    <dbReference type="NCBI Taxonomy" id="1231657"/>
    <lineage>
        <taxon>Eukaryota</taxon>
        <taxon>Fungi</taxon>
        <taxon>Dikarya</taxon>
        <taxon>Ascomycota</taxon>
        <taxon>Pezizomycotina</taxon>
        <taxon>Dothideomycetes</taxon>
        <taxon>Pleosporomycetidae</taxon>
        <taxon>Pleosporales</taxon>
        <taxon>Lindgomycetaceae</taxon>
        <taxon>Clohesyomyces</taxon>
    </lineage>
</organism>
<sequence>MASTTSACRHPDIRDFDGLKCCISCGLSYHELRSGSPEPDPVSEEAAGCRQRYRYWPLNYELGKEIRLPVLQPGEFEDPIRVHIVHANLLDDPQYEALSYTWATEDGDASLSRELDCKGKTVAITRNCEAALRRIRRPEWKRMIFVDAVCINQETIAERNHQVKLMGTIYSQVEQVLIYPSELHRDTIAALQTFKDGDAFPYELWYLVKKFLSRRWFRRIWVIQELVLARKARIILNQHVIVLSPEFVLRIRDLCAREGFDVLGPLAFDLGVRSHSLFLSLQATKVCEATDPKDKVFAIMGLLDPSIQSQLSVDYSCSVSEIYTAAVIAVILEQQQLSILSLGFGYSSIF</sequence>
<dbReference type="Proteomes" id="UP000193144">
    <property type="component" value="Unassembled WGS sequence"/>
</dbReference>
<feature type="domain" description="Heterokaryon incompatibility" evidence="1">
    <location>
        <begin position="95"/>
        <end position="225"/>
    </location>
</feature>
<dbReference type="STRING" id="1231657.A0A1Y1ZKB6"/>
<evidence type="ECO:0000259" key="1">
    <source>
        <dbReference type="Pfam" id="PF06985"/>
    </source>
</evidence>
<dbReference type="OrthoDB" id="2157530at2759"/>
<gene>
    <name evidence="2" type="ORF">BCR34DRAFT_654518</name>
</gene>
<evidence type="ECO:0000313" key="3">
    <source>
        <dbReference type="Proteomes" id="UP000193144"/>
    </source>
</evidence>
<proteinExistence type="predicted"/>
<dbReference type="InterPro" id="IPR010730">
    <property type="entry name" value="HET"/>
</dbReference>
<comment type="caution">
    <text evidence="2">The sequence shown here is derived from an EMBL/GenBank/DDBJ whole genome shotgun (WGS) entry which is preliminary data.</text>
</comment>
<dbReference type="PANTHER" id="PTHR24148:SF73">
    <property type="entry name" value="HET DOMAIN PROTEIN (AFU_ORTHOLOGUE AFUA_8G01020)"/>
    <property type="match status" value="1"/>
</dbReference>
<evidence type="ECO:0000313" key="2">
    <source>
        <dbReference type="EMBL" id="ORY10634.1"/>
    </source>
</evidence>
<dbReference type="InterPro" id="IPR052895">
    <property type="entry name" value="HetReg/Transcr_Mod"/>
</dbReference>
<keyword evidence="3" id="KW-1185">Reference proteome</keyword>
<reference evidence="2 3" key="1">
    <citation type="submission" date="2016-07" db="EMBL/GenBank/DDBJ databases">
        <title>Pervasive Adenine N6-methylation of Active Genes in Fungi.</title>
        <authorList>
            <consortium name="DOE Joint Genome Institute"/>
            <person name="Mondo S.J."/>
            <person name="Dannebaum R.O."/>
            <person name="Kuo R.C."/>
            <person name="Labutti K."/>
            <person name="Haridas S."/>
            <person name="Kuo A."/>
            <person name="Salamov A."/>
            <person name="Ahrendt S.R."/>
            <person name="Lipzen A."/>
            <person name="Sullivan W."/>
            <person name="Andreopoulos W.B."/>
            <person name="Clum A."/>
            <person name="Lindquist E."/>
            <person name="Daum C."/>
            <person name="Ramamoorthy G.K."/>
            <person name="Gryganskyi A."/>
            <person name="Culley D."/>
            <person name="Magnuson J.K."/>
            <person name="James T.Y."/>
            <person name="O'Malley M.A."/>
            <person name="Stajich J.E."/>
            <person name="Spatafora J.W."/>
            <person name="Visel A."/>
            <person name="Grigoriev I.V."/>
        </authorList>
    </citation>
    <scope>NUCLEOTIDE SEQUENCE [LARGE SCALE GENOMIC DNA]</scope>
    <source>
        <strain evidence="2 3">CBS 115471</strain>
    </source>
</reference>
<name>A0A1Y1ZKB6_9PLEO</name>
<dbReference type="PANTHER" id="PTHR24148">
    <property type="entry name" value="ANKYRIN REPEAT DOMAIN-CONTAINING PROTEIN 39 HOMOLOG-RELATED"/>
    <property type="match status" value="1"/>
</dbReference>
<accession>A0A1Y1ZKB6</accession>